<protein>
    <submittedName>
        <fullName evidence="2">TPR-like protein</fullName>
    </submittedName>
</protein>
<dbReference type="PANTHER" id="PTHR19959:SF119">
    <property type="entry name" value="FUNGAL LIPASE-LIKE DOMAIN-CONTAINING PROTEIN"/>
    <property type="match status" value="1"/>
</dbReference>
<accession>A0AAD7JSV2</accession>
<evidence type="ECO:0000313" key="2">
    <source>
        <dbReference type="EMBL" id="KAJ7771339.1"/>
    </source>
</evidence>
<name>A0AAD7JSV2_9AGAR</name>
<dbReference type="InterPro" id="IPR024983">
    <property type="entry name" value="CHAT_dom"/>
</dbReference>
<dbReference type="Pfam" id="PF13374">
    <property type="entry name" value="TPR_10"/>
    <property type="match status" value="1"/>
</dbReference>
<gene>
    <name evidence="2" type="ORF">DFH07DRAFT_914036</name>
</gene>
<dbReference type="InterPro" id="IPR011990">
    <property type="entry name" value="TPR-like_helical_dom_sf"/>
</dbReference>
<reference evidence="2" key="1">
    <citation type="submission" date="2023-03" db="EMBL/GenBank/DDBJ databases">
        <title>Massive genome expansion in bonnet fungi (Mycena s.s.) driven by repeated elements and novel gene families across ecological guilds.</title>
        <authorList>
            <consortium name="Lawrence Berkeley National Laboratory"/>
            <person name="Harder C.B."/>
            <person name="Miyauchi S."/>
            <person name="Viragh M."/>
            <person name="Kuo A."/>
            <person name="Thoen E."/>
            <person name="Andreopoulos B."/>
            <person name="Lu D."/>
            <person name="Skrede I."/>
            <person name="Drula E."/>
            <person name="Henrissat B."/>
            <person name="Morin E."/>
            <person name="Kohler A."/>
            <person name="Barry K."/>
            <person name="LaButti K."/>
            <person name="Morin E."/>
            <person name="Salamov A."/>
            <person name="Lipzen A."/>
            <person name="Mereny Z."/>
            <person name="Hegedus B."/>
            <person name="Baldrian P."/>
            <person name="Stursova M."/>
            <person name="Weitz H."/>
            <person name="Taylor A."/>
            <person name="Grigoriev I.V."/>
            <person name="Nagy L.G."/>
            <person name="Martin F."/>
            <person name="Kauserud H."/>
        </authorList>
    </citation>
    <scope>NUCLEOTIDE SEQUENCE</scope>
    <source>
        <strain evidence="2">CBHHK188m</strain>
    </source>
</reference>
<dbReference type="Pfam" id="PF12770">
    <property type="entry name" value="CHAT"/>
    <property type="match status" value="1"/>
</dbReference>
<dbReference type="AlphaFoldDB" id="A0AAD7JSV2"/>
<dbReference type="Gene3D" id="1.10.150.90">
    <property type="entry name" value="Immunodeficiency lentiviruses, gag gene matrix protein p17"/>
    <property type="match status" value="1"/>
</dbReference>
<evidence type="ECO:0000259" key="1">
    <source>
        <dbReference type="Pfam" id="PF12770"/>
    </source>
</evidence>
<dbReference type="SUPFAM" id="SSF48452">
    <property type="entry name" value="TPR-like"/>
    <property type="match status" value="1"/>
</dbReference>
<dbReference type="EMBL" id="JARJLG010000021">
    <property type="protein sequence ID" value="KAJ7771339.1"/>
    <property type="molecule type" value="Genomic_DNA"/>
</dbReference>
<evidence type="ECO:0000313" key="3">
    <source>
        <dbReference type="Proteomes" id="UP001215280"/>
    </source>
</evidence>
<comment type="caution">
    <text evidence="2">The sequence shown here is derived from an EMBL/GenBank/DDBJ whole genome shotgun (WGS) entry which is preliminary data.</text>
</comment>
<feature type="domain" description="CHAT" evidence="1">
    <location>
        <begin position="987"/>
        <end position="1268"/>
    </location>
</feature>
<keyword evidence="3" id="KW-1185">Reference proteome</keyword>
<organism evidence="2 3">
    <name type="scientific">Mycena maculata</name>
    <dbReference type="NCBI Taxonomy" id="230809"/>
    <lineage>
        <taxon>Eukaryota</taxon>
        <taxon>Fungi</taxon>
        <taxon>Dikarya</taxon>
        <taxon>Basidiomycota</taxon>
        <taxon>Agaricomycotina</taxon>
        <taxon>Agaricomycetes</taxon>
        <taxon>Agaricomycetidae</taxon>
        <taxon>Agaricales</taxon>
        <taxon>Marasmiineae</taxon>
        <taxon>Mycenaceae</taxon>
        <taxon>Mycena</taxon>
    </lineage>
</organism>
<dbReference type="Proteomes" id="UP001215280">
    <property type="component" value="Unassembled WGS sequence"/>
</dbReference>
<dbReference type="InterPro" id="IPR012344">
    <property type="entry name" value="Matrix_HIV/RSV_N"/>
</dbReference>
<sequence>MHERLLLRFVEPKKRAYWLSRFGEICLGWYGLSGAIDDLTQATCVYNDAVRDDPEAPEYHHDLAKALHQRYERLGDVGDLDRSVSAFGAAVGLTPDGARTKPLRLDNLGNALCSRFERLGDLNDIEESVLKCEEALMLTEDGDMEKPYRLRTLGYSLHCRFIRLGKMADLDKSISTLDSAVQGIPEGPDKPLTLNCLGVSLSTRFRVHQADGLTDLERSVALFQDAVDRTPEHHPHKFEWLNNLASSLHNRFEHLGDVADVDRAVSILDIVLNETPDDHPAKADRRANVGAALLFRFERMGNLADIHRSVAMLESALKCTPKEHPGKSSILHDLGRSLLSRFQRLTEVSDLDGSVAAFDKAVQLTPDGAPDKQPRVFNFGNSLLRRFERFGDRADLDLAVAILEAATSNTAENHPDKPLKLNNLGNILLSRFESRGELVDLSHSVTMFEAAVRLAPDGHPGKPSILNNLGNSLLRHFARLGNIADLNRAVLMLERAAKCTLKGDRDKVQRLSNFASVLLLRYQHLGDVGDLTQSTSIFEAAAASVAVDDPDEPSILNNLGSTLYKRFERLGDPTDLDRAIEKCERAVDRTQDGHPDKPSRLNSLGNCWLRRFNHCGTLDDLDRAMLVLKSGVELTPDGHTEKPERLNSLGTSFIYRFKQGGDLADLSQAMSIFKSAVGLTPDGHPDKPVYLENLANTLGYRFEQLHDPKDLQQMLLQYTCAASSLTGPAHIRFQAAAKWAECANLLNHPSRLDAYTTAINLLPELAWLGLSIKDRHHQISDAGEVVRDAAAAAIEAGQCTKAVEWLDQGRSIIWGQLLSLRTPVDDLRKKYPILADKLVLVSTQLETRGSASRAVAEGTAQKSLQSIAQESHTLAHERETILKQIRACQGFERFLLPKAISELSPAAARGPVVLINASRYRCDALILRPGLADVVTLGTLTGLTLRDARGWVESLRSVLFDEGRSVRGIVVYREGYQAPDEVFVNILSELWKRVVTPVLAVLGPSGQDLARIWWCATGPLAFLPIHAAGLYGENEPLGSKVSDLLVSSYTPSLSVLIEGFRGHQSQEEFQILAVDQPSAVGQSYIPGTQEEIRCIETLAAGKFPVIHLAQDMATVDSVQHNMKKSRWVHFACHGTQNISSPTDSAFFLAGSSQLTLSNIIQLSLPNADLAFLSACQTATGARNLEDESVHLAAGMLLAGYRGVIGTMWSIMDNDAPQVASDVYDHLLKGSTPDPMKAAEALHFAVQRLRQQSGGKKSFVDWVPFIHLGA</sequence>
<dbReference type="PANTHER" id="PTHR19959">
    <property type="entry name" value="KINESIN LIGHT CHAIN"/>
    <property type="match status" value="1"/>
</dbReference>
<proteinExistence type="predicted"/>
<dbReference type="Gene3D" id="1.25.40.10">
    <property type="entry name" value="Tetratricopeptide repeat domain"/>
    <property type="match status" value="3"/>
</dbReference>